<feature type="domain" description="Peptidase C45 hydrolase" evidence="1">
    <location>
        <begin position="120"/>
        <end position="342"/>
    </location>
</feature>
<dbReference type="Gene3D" id="3.60.60.10">
    <property type="entry name" value="Penicillin V Acylase, Chain A"/>
    <property type="match status" value="1"/>
</dbReference>
<gene>
    <name evidence="2" type="ORF">ASPZODRAFT_59106</name>
</gene>
<dbReference type="Proteomes" id="UP000184188">
    <property type="component" value="Unassembled WGS sequence"/>
</dbReference>
<organism evidence="2 3">
    <name type="scientific">Penicilliopsis zonata CBS 506.65</name>
    <dbReference type="NCBI Taxonomy" id="1073090"/>
    <lineage>
        <taxon>Eukaryota</taxon>
        <taxon>Fungi</taxon>
        <taxon>Dikarya</taxon>
        <taxon>Ascomycota</taxon>
        <taxon>Pezizomycotina</taxon>
        <taxon>Eurotiomycetes</taxon>
        <taxon>Eurotiomycetidae</taxon>
        <taxon>Eurotiales</taxon>
        <taxon>Aspergillaceae</taxon>
        <taxon>Penicilliopsis</taxon>
    </lineage>
</organism>
<reference evidence="3" key="1">
    <citation type="journal article" date="2017" name="Genome Biol.">
        <title>Comparative genomics reveals high biological diversity and specific adaptations in the industrially and medically important fungal genus Aspergillus.</title>
        <authorList>
            <person name="de Vries R.P."/>
            <person name="Riley R."/>
            <person name="Wiebenga A."/>
            <person name="Aguilar-Osorio G."/>
            <person name="Amillis S."/>
            <person name="Uchima C.A."/>
            <person name="Anderluh G."/>
            <person name="Asadollahi M."/>
            <person name="Askin M."/>
            <person name="Barry K."/>
            <person name="Battaglia E."/>
            <person name="Bayram O."/>
            <person name="Benocci T."/>
            <person name="Braus-Stromeyer S.A."/>
            <person name="Caldana C."/>
            <person name="Canovas D."/>
            <person name="Cerqueira G.C."/>
            <person name="Chen F."/>
            <person name="Chen W."/>
            <person name="Choi C."/>
            <person name="Clum A."/>
            <person name="Dos Santos R.A."/>
            <person name="Damasio A.R."/>
            <person name="Diallinas G."/>
            <person name="Emri T."/>
            <person name="Fekete E."/>
            <person name="Flipphi M."/>
            <person name="Freyberg S."/>
            <person name="Gallo A."/>
            <person name="Gournas C."/>
            <person name="Habgood R."/>
            <person name="Hainaut M."/>
            <person name="Harispe M.L."/>
            <person name="Henrissat B."/>
            <person name="Hilden K.S."/>
            <person name="Hope R."/>
            <person name="Hossain A."/>
            <person name="Karabika E."/>
            <person name="Karaffa L."/>
            <person name="Karanyi Z."/>
            <person name="Krasevec N."/>
            <person name="Kuo A."/>
            <person name="Kusch H."/>
            <person name="LaButti K."/>
            <person name="Lagendijk E.L."/>
            <person name="Lapidus A."/>
            <person name="Levasseur A."/>
            <person name="Lindquist E."/>
            <person name="Lipzen A."/>
            <person name="Logrieco A.F."/>
            <person name="MacCabe A."/>
            <person name="Maekelae M.R."/>
            <person name="Malavazi I."/>
            <person name="Melin P."/>
            <person name="Meyer V."/>
            <person name="Mielnichuk N."/>
            <person name="Miskei M."/>
            <person name="Molnar A.P."/>
            <person name="Mule G."/>
            <person name="Ngan C.Y."/>
            <person name="Orejas M."/>
            <person name="Orosz E."/>
            <person name="Ouedraogo J.P."/>
            <person name="Overkamp K.M."/>
            <person name="Park H.-S."/>
            <person name="Perrone G."/>
            <person name="Piumi F."/>
            <person name="Punt P.J."/>
            <person name="Ram A.F."/>
            <person name="Ramon A."/>
            <person name="Rauscher S."/>
            <person name="Record E."/>
            <person name="Riano-Pachon D.M."/>
            <person name="Robert V."/>
            <person name="Roehrig J."/>
            <person name="Ruller R."/>
            <person name="Salamov A."/>
            <person name="Salih N.S."/>
            <person name="Samson R.A."/>
            <person name="Sandor E."/>
            <person name="Sanguinetti M."/>
            <person name="Schuetze T."/>
            <person name="Sepcic K."/>
            <person name="Shelest E."/>
            <person name="Sherlock G."/>
            <person name="Sophianopoulou V."/>
            <person name="Squina F.M."/>
            <person name="Sun H."/>
            <person name="Susca A."/>
            <person name="Todd R.B."/>
            <person name="Tsang A."/>
            <person name="Unkles S.E."/>
            <person name="van de Wiele N."/>
            <person name="van Rossen-Uffink D."/>
            <person name="Oliveira J.V."/>
            <person name="Vesth T.C."/>
            <person name="Visser J."/>
            <person name="Yu J.-H."/>
            <person name="Zhou M."/>
            <person name="Andersen M.R."/>
            <person name="Archer D.B."/>
            <person name="Baker S.E."/>
            <person name="Benoit I."/>
            <person name="Brakhage A.A."/>
            <person name="Braus G.H."/>
            <person name="Fischer R."/>
            <person name="Frisvad J.C."/>
            <person name="Goldman G.H."/>
            <person name="Houbraken J."/>
            <person name="Oakley B."/>
            <person name="Pocsi I."/>
            <person name="Scazzocchio C."/>
            <person name="Seiboth B."/>
            <person name="vanKuyk P.A."/>
            <person name="Wortman J."/>
            <person name="Dyer P.S."/>
            <person name="Grigoriev I.V."/>
        </authorList>
    </citation>
    <scope>NUCLEOTIDE SEQUENCE [LARGE SCALE GENOMIC DNA]</scope>
    <source>
        <strain evidence="3">CBS 506.65</strain>
    </source>
</reference>
<dbReference type="InterPro" id="IPR005079">
    <property type="entry name" value="Peptidase_C45_hydrolase"/>
</dbReference>
<dbReference type="Pfam" id="PF03417">
    <property type="entry name" value="AAT"/>
    <property type="match status" value="1"/>
</dbReference>
<dbReference type="RefSeq" id="XP_022584811.1">
    <property type="nucleotide sequence ID" value="XM_022728821.1"/>
</dbReference>
<accession>A0A1L9ST59</accession>
<dbReference type="GeneID" id="34615285"/>
<dbReference type="STRING" id="1073090.A0A1L9ST59"/>
<dbReference type="PANTHER" id="PTHR34180">
    <property type="entry name" value="PEPTIDASE C45"/>
    <property type="match status" value="1"/>
</dbReference>
<dbReference type="OrthoDB" id="189997at2759"/>
<evidence type="ECO:0000313" key="3">
    <source>
        <dbReference type="Proteomes" id="UP000184188"/>
    </source>
</evidence>
<dbReference type="Gene3D" id="1.10.10.2120">
    <property type="match status" value="1"/>
</dbReference>
<protein>
    <recommendedName>
        <fullName evidence="1">Peptidase C45 hydrolase domain-containing protein</fullName>
    </recommendedName>
</protein>
<keyword evidence="3" id="KW-1185">Reference proteome</keyword>
<name>A0A1L9ST59_9EURO</name>
<proteinExistence type="predicted"/>
<dbReference type="AlphaFoldDB" id="A0A1L9ST59"/>
<dbReference type="PANTHER" id="PTHR34180:SF1">
    <property type="entry name" value="BETA-ALANYL-DOPAMINE_CARCININE HYDROLASE"/>
    <property type="match status" value="1"/>
</dbReference>
<evidence type="ECO:0000313" key="2">
    <source>
        <dbReference type="EMBL" id="OJJ50301.1"/>
    </source>
</evidence>
<dbReference type="InterPro" id="IPR047794">
    <property type="entry name" value="C45_proenzyme-like"/>
</dbReference>
<dbReference type="EMBL" id="KV878337">
    <property type="protein sequence ID" value="OJJ50301.1"/>
    <property type="molecule type" value="Genomic_DNA"/>
</dbReference>
<dbReference type="VEuPathDB" id="FungiDB:ASPZODRAFT_59106"/>
<evidence type="ECO:0000259" key="1">
    <source>
        <dbReference type="Pfam" id="PF03417"/>
    </source>
</evidence>
<sequence>MLDITCSGTPYEIGFTHGSQAKKEVHGSIAFYTTLFRSSARLSWAEAREKASLFAEGLQTTEPRYYEEMCGIAAGAEIPVLDVVALNVRSEITFGLFVQDAAAAPESDGCTSLSLQTATTSLIGQNWDWRQDQAPNLIVCRISQPGSGIPDFAMITEAGIIGKIGVNALGVGCCFNAIRARGMDPTRLPIHLALRVVLESPSRLEAVARLKQRGVAASAHLLIGDETGAVGLECSHRGFQELHPDSLGRICHANHYLAHHPGVEEPPWLADSSVRTLRMRHLAGPEVIQDATFASVRGLFVDEMNAPAAINRQQEGGSTFATLFNAIFDLKGRRGVIKMGRPTGDGEEVFLAFN</sequence>
<dbReference type="InterPro" id="IPR047801">
    <property type="entry name" value="Peptidase_C45"/>
</dbReference>
<dbReference type="NCBIfam" id="NF040521">
    <property type="entry name" value="C45_proenzyme"/>
    <property type="match status" value="1"/>
</dbReference>